<evidence type="ECO:0000313" key="2">
    <source>
        <dbReference type="EMBL" id="GAA4392333.1"/>
    </source>
</evidence>
<name>A0ABP8JKF7_9ACTN</name>
<dbReference type="Pfam" id="PF12697">
    <property type="entry name" value="Abhydrolase_6"/>
    <property type="match status" value="1"/>
</dbReference>
<reference evidence="3" key="1">
    <citation type="journal article" date="2019" name="Int. J. Syst. Evol. Microbiol.">
        <title>The Global Catalogue of Microorganisms (GCM) 10K type strain sequencing project: providing services to taxonomists for standard genome sequencing and annotation.</title>
        <authorList>
            <consortium name="The Broad Institute Genomics Platform"/>
            <consortium name="The Broad Institute Genome Sequencing Center for Infectious Disease"/>
            <person name="Wu L."/>
            <person name="Ma J."/>
        </authorList>
    </citation>
    <scope>NUCLEOTIDE SEQUENCE [LARGE SCALE GENOMIC DNA]</scope>
    <source>
        <strain evidence="3">JCM 17688</strain>
    </source>
</reference>
<dbReference type="InterPro" id="IPR050266">
    <property type="entry name" value="AB_hydrolase_sf"/>
</dbReference>
<dbReference type="PANTHER" id="PTHR43798">
    <property type="entry name" value="MONOACYLGLYCEROL LIPASE"/>
    <property type="match status" value="1"/>
</dbReference>
<comment type="caution">
    <text evidence="2">The sequence shown here is derived from an EMBL/GenBank/DDBJ whole genome shotgun (WGS) entry which is preliminary data.</text>
</comment>
<dbReference type="SUPFAM" id="SSF53474">
    <property type="entry name" value="alpha/beta-Hydrolases"/>
    <property type="match status" value="1"/>
</dbReference>
<dbReference type="Gene3D" id="3.40.50.1820">
    <property type="entry name" value="alpha/beta hydrolase"/>
    <property type="match status" value="1"/>
</dbReference>
<dbReference type="InterPro" id="IPR000073">
    <property type="entry name" value="AB_hydrolase_1"/>
</dbReference>
<dbReference type="InterPro" id="IPR029058">
    <property type="entry name" value="AB_hydrolase_fold"/>
</dbReference>
<dbReference type="Proteomes" id="UP001500635">
    <property type="component" value="Unassembled WGS sequence"/>
</dbReference>
<organism evidence="2 3">
    <name type="scientific">Tsukamurella soli</name>
    <dbReference type="NCBI Taxonomy" id="644556"/>
    <lineage>
        <taxon>Bacteria</taxon>
        <taxon>Bacillati</taxon>
        <taxon>Actinomycetota</taxon>
        <taxon>Actinomycetes</taxon>
        <taxon>Mycobacteriales</taxon>
        <taxon>Tsukamurellaceae</taxon>
        <taxon>Tsukamurella</taxon>
    </lineage>
</organism>
<sequence>MPPPAPGDSIELAGVRTHIVVDEPRRTEDGVPAVLSSGLAGNWFDWDHCAALLALRRRVVRLDRPGYGLSDPWPNDVLPTIDAEVRRFAGLLDHLEIERAVLVGHSMASFYVEAFARIHPDRTAGIVVLDGSVEDTPHPVLPERTRSRLVLGGVGTTARLRLGRLAAPAVRKVLIHSAPPGGFTEGQRAWYRQIVPTDRYMVAALLENAQYPIMARELLAVRERYPRLTAPVTVAAAFSGRPSPWAAHWSTVQRRYAARLSGEFAVVSPAGHHMMIDQPGQVAALVERVRRR</sequence>
<proteinExistence type="predicted"/>
<dbReference type="RefSeq" id="WP_344995140.1">
    <property type="nucleotide sequence ID" value="NZ_BAABFR010000028.1"/>
</dbReference>
<evidence type="ECO:0000259" key="1">
    <source>
        <dbReference type="Pfam" id="PF12697"/>
    </source>
</evidence>
<feature type="domain" description="AB hydrolase-1" evidence="1">
    <location>
        <begin position="34"/>
        <end position="284"/>
    </location>
</feature>
<dbReference type="PANTHER" id="PTHR43798:SF33">
    <property type="entry name" value="HYDROLASE, PUTATIVE (AFU_ORTHOLOGUE AFUA_2G14860)-RELATED"/>
    <property type="match status" value="1"/>
</dbReference>
<protein>
    <submittedName>
        <fullName evidence="2">Alpha/beta hydrolase</fullName>
    </submittedName>
</protein>
<dbReference type="GO" id="GO:0016787">
    <property type="term" value="F:hydrolase activity"/>
    <property type="evidence" value="ECO:0007669"/>
    <property type="project" value="UniProtKB-KW"/>
</dbReference>
<keyword evidence="3" id="KW-1185">Reference proteome</keyword>
<gene>
    <name evidence="2" type="ORF">GCM10023147_22080</name>
</gene>
<keyword evidence="2" id="KW-0378">Hydrolase</keyword>
<evidence type="ECO:0000313" key="3">
    <source>
        <dbReference type="Proteomes" id="UP001500635"/>
    </source>
</evidence>
<accession>A0ABP8JKF7</accession>
<dbReference type="EMBL" id="BAABFR010000028">
    <property type="protein sequence ID" value="GAA4392333.1"/>
    <property type="molecule type" value="Genomic_DNA"/>
</dbReference>